<evidence type="ECO:0000313" key="5">
    <source>
        <dbReference type="EMBL" id="MBC2770413.1"/>
    </source>
</evidence>
<keyword evidence="6" id="KW-1185">Reference proteome</keyword>
<name>A0A842HQ61_9BURK</name>
<dbReference type="GO" id="GO:0003723">
    <property type="term" value="F:RNA binding"/>
    <property type="evidence" value="ECO:0007669"/>
    <property type="project" value="UniProtKB-UniRule"/>
</dbReference>
<dbReference type="InterPro" id="IPR035920">
    <property type="entry name" value="YhbY-like_sf"/>
</dbReference>
<organism evidence="5 6">
    <name type="scientific">Pusillimonas minor</name>
    <dbReference type="NCBI Taxonomy" id="2697024"/>
    <lineage>
        <taxon>Bacteria</taxon>
        <taxon>Pseudomonadati</taxon>
        <taxon>Pseudomonadota</taxon>
        <taxon>Betaproteobacteria</taxon>
        <taxon>Burkholderiales</taxon>
        <taxon>Alcaligenaceae</taxon>
        <taxon>Pusillimonas</taxon>
    </lineage>
</organism>
<feature type="compositionally biased region" description="Low complexity" evidence="3">
    <location>
        <begin position="161"/>
        <end position="176"/>
    </location>
</feature>
<feature type="region of interest" description="Disordered" evidence="3">
    <location>
        <begin position="97"/>
        <end position="204"/>
    </location>
</feature>
<evidence type="ECO:0000256" key="1">
    <source>
        <dbReference type="ARBA" id="ARBA00022884"/>
    </source>
</evidence>
<dbReference type="PANTHER" id="PTHR40065">
    <property type="entry name" value="RNA-BINDING PROTEIN YHBY"/>
    <property type="match status" value="1"/>
</dbReference>
<evidence type="ECO:0000256" key="3">
    <source>
        <dbReference type="SAM" id="MobiDB-lite"/>
    </source>
</evidence>
<dbReference type="SMART" id="SM01103">
    <property type="entry name" value="CRS1_YhbY"/>
    <property type="match status" value="1"/>
</dbReference>
<evidence type="ECO:0000259" key="4">
    <source>
        <dbReference type="PROSITE" id="PS51295"/>
    </source>
</evidence>
<protein>
    <submittedName>
        <fullName evidence="5">YhbY family RNA-binding protein</fullName>
    </submittedName>
</protein>
<dbReference type="PROSITE" id="PS51295">
    <property type="entry name" value="CRM"/>
    <property type="match status" value="1"/>
</dbReference>
<dbReference type="SUPFAM" id="SSF75471">
    <property type="entry name" value="YhbY-like"/>
    <property type="match status" value="1"/>
</dbReference>
<gene>
    <name evidence="5" type="ORF">GTU67_10890</name>
</gene>
<dbReference type="InterPro" id="IPR001890">
    <property type="entry name" value="RNA-binding_CRM"/>
</dbReference>
<dbReference type="Gene3D" id="3.30.110.60">
    <property type="entry name" value="YhbY-like"/>
    <property type="match status" value="1"/>
</dbReference>
<sequence>MPKLDITSQERSALRARAHPLRPVVLVGDRGLTESVIQEIDRNLTAHQLIKVKMAGQERDEREASLESLCEQLSCAPVHHLGKTLILFRPDAKQRRAEEESVNATRAVRKPTEPHTPKKLAAAGVTKTRKAGIAERSARKTERLENAAPKVRRASTPGTVASGARKTAAKPAAGASHGIPRRGGSALSLKAGARRSAVARPKIR</sequence>
<dbReference type="AlphaFoldDB" id="A0A842HQ61"/>
<accession>A0A842HQ61</accession>
<feature type="domain" description="CRM" evidence="4">
    <location>
        <begin position="4"/>
        <end position="100"/>
    </location>
</feature>
<comment type="caution">
    <text evidence="5">The sequence shown here is derived from an EMBL/GenBank/DDBJ whole genome shotgun (WGS) entry which is preliminary data.</text>
</comment>
<evidence type="ECO:0000313" key="6">
    <source>
        <dbReference type="Proteomes" id="UP000545386"/>
    </source>
</evidence>
<dbReference type="RefSeq" id="WP_185780092.1">
    <property type="nucleotide sequence ID" value="NZ_JACJUU010000008.1"/>
</dbReference>
<feature type="compositionally biased region" description="Basic and acidic residues" evidence="3">
    <location>
        <begin position="132"/>
        <end position="145"/>
    </location>
</feature>
<dbReference type="EMBL" id="JACJUU010000008">
    <property type="protein sequence ID" value="MBC2770413.1"/>
    <property type="molecule type" value="Genomic_DNA"/>
</dbReference>
<dbReference type="InterPro" id="IPR051925">
    <property type="entry name" value="RNA-binding_domain"/>
</dbReference>
<proteinExistence type="predicted"/>
<dbReference type="Proteomes" id="UP000545386">
    <property type="component" value="Unassembled WGS sequence"/>
</dbReference>
<evidence type="ECO:0000256" key="2">
    <source>
        <dbReference type="PROSITE-ProRule" id="PRU00626"/>
    </source>
</evidence>
<reference evidence="5 6" key="1">
    <citation type="submission" date="2020-08" db="EMBL/GenBank/DDBJ databases">
        <title>Paraeoetvoesia sp. YC-7-48 draft genome sequence.</title>
        <authorList>
            <person name="Yao L."/>
        </authorList>
    </citation>
    <scope>NUCLEOTIDE SEQUENCE [LARGE SCALE GENOMIC DNA]</scope>
    <source>
        <strain evidence="6">YC-7-48</strain>
    </source>
</reference>
<dbReference type="PANTHER" id="PTHR40065:SF3">
    <property type="entry name" value="RNA-BINDING PROTEIN YHBY"/>
    <property type="match status" value="1"/>
</dbReference>
<dbReference type="Pfam" id="PF01985">
    <property type="entry name" value="CRS1_YhbY"/>
    <property type="match status" value="1"/>
</dbReference>
<keyword evidence="1 2" id="KW-0694">RNA-binding</keyword>